<reference evidence="2 3" key="1">
    <citation type="submission" date="2021-05" db="EMBL/GenBank/DDBJ databases">
        <title>Description of Cellulomonas sp. DKR-3 sp. nov.</title>
        <authorList>
            <person name="Dahal R.H."/>
            <person name="Chaudhary D.K."/>
        </authorList>
    </citation>
    <scope>NUCLEOTIDE SEQUENCE [LARGE SCALE GENOMIC DNA]</scope>
    <source>
        <strain evidence="2 3">DKR-3</strain>
    </source>
</reference>
<dbReference type="InterPro" id="IPR003812">
    <property type="entry name" value="Fido"/>
</dbReference>
<dbReference type="InterPro" id="IPR036597">
    <property type="entry name" value="Fido-like_dom_sf"/>
</dbReference>
<comment type="caution">
    <text evidence="2">The sequence shown here is derived from an EMBL/GenBank/DDBJ whole genome shotgun (WGS) entry which is preliminary data.</text>
</comment>
<gene>
    <name evidence="2" type="ORF">KIN34_10515</name>
</gene>
<protein>
    <submittedName>
        <fullName evidence="2">Fic family protein</fullName>
    </submittedName>
</protein>
<proteinExistence type="predicted"/>
<feature type="domain" description="Fido" evidence="1">
    <location>
        <begin position="143"/>
        <end position="292"/>
    </location>
</feature>
<dbReference type="InterPro" id="IPR040198">
    <property type="entry name" value="Fido_containing"/>
</dbReference>
<evidence type="ECO:0000313" key="2">
    <source>
        <dbReference type="EMBL" id="MBT0994717.1"/>
    </source>
</evidence>
<dbReference type="PANTHER" id="PTHR13504:SF38">
    <property type="entry name" value="FIDO DOMAIN-CONTAINING PROTEIN"/>
    <property type="match status" value="1"/>
</dbReference>
<evidence type="ECO:0000259" key="1">
    <source>
        <dbReference type="PROSITE" id="PS51459"/>
    </source>
</evidence>
<dbReference type="SUPFAM" id="SSF140931">
    <property type="entry name" value="Fic-like"/>
    <property type="match status" value="1"/>
</dbReference>
<name>A0ABS5TZY9_9CELL</name>
<sequence length="403" mass="43438">MLTVPALSYEEHEWLAETDGMTSRARLSTASGPYRSSVPPVIAGYVPSIPADLAADVEEATAALTQLDVYAYAKLGADSPTLGPMSSILLRTESASSSQIENLTVGARQLALAEIGQSTSDSARTVIANVRTMEAALALAERLDEDAILAMHRELLSGQRGWEKHAGRYRDSLVWVGTSTITPRGASHVAPQPGQVPAAMDDLVRFMARDDVPVLVQAAVAHAQFETIHPFTDGNGRTGRAMVHAILRGKGTMTRTTAPVSAGLLTDTAAYFGALDTYRKGDARPIVEQFARASRYAASTGVRLVDDLSAQVDDARTRLAAIRLRPQAAGWIVVPLLVSNPVVNSRLLARRLGMRDMTAQRALAQLTEAGVLTEKTGMQRNRVWQHSGILGVLDQYAQHVRRR</sequence>
<dbReference type="PANTHER" id="PTHR13504">
    <property type="entry name" value="FIDO DOMAIN-CONTAINING PROTEIN DDB_G0283145"/>
    <property type="match status" value="1"/>
</dbReference>
<accession>A0ABS5TZY9</accession>
<dbReference type="Proteomes" id="UP000722125">
    <property type="component" value="Unassembled WGS sequence"/>
</dbReference>
<dbReference type="EMBL" id="JAHBOH010000001">
    <property type="protein sequence ID" value="MBT0994717.1"/>
    <property type="molecule type" value="Genomic_DNA"/>
</dbReference>
<dbReference type="Pfam" id="PF02661">
    <property type="entry name" value="Fic"/>
    <property type="match status" value="1"/>
</dbReference>
<organism evidence="2 3">
    <name type="scientific">Cellulomonas fulva</name>
    <dbReference type="NCBI Taxonomy" id="2835530"/>
    <lineage>
        <taxon>Bacteria</taxon>
        <taxon>Bacillati</taxon>
        <taxon>Actinomycetota</taxon>
        <taxon>Actinomycetes</taxon>
        <taxon>Micrococcales</taxon>
        <taxon>Cellulomonadaceae</taxon>
        <taxon>Cellulomonas</taxon>
    </lineage>
</organism>
<keyword evidence="3" id="KW-1185">Reference proteome</keyword>
<evidence type="ECO:0000313" key="3">
    <source>
        <dbReference type="Proteomes" id="UP000722125"/>
    </source>
</evidence>
<dbReference type="PROSITE" id="PS51459">
    <property type="entry name" value="FIDO"/>
    <property type="match status" value="1"/>
</dbReference>
<dbReference type="Gene3D" id="1.10.3290.10">
    <property type="entry name" value="Fido-like domain"/>
    <property type="match status" value="1"/>
</dbReference>